<name>A0A9E8HFB2_9ALTE</name>
<evidence type="ECO:0000313" key="1">
    <source>
        <dbReference type="EMBL" id="UZW73588.1"/>
    </source>
</evidence>
<dbReference type="Proteomes" id="UP001164472">
    <property type="component" value="Chromosome"/>
</dbReference>
<dbReference type="AlphaFoldDB" id="A0A9E8HFB2"/>
<reference evidence="1" key="1">
    <citation type="submission" date="2022-07" db="EMBL/GenBank/DDBJ databases">
        <title>Alkalimarinus sp. nov., isolated from gut of a Alitta virens.</title>
        <authorList>
            <person name="Yang A.I."/>
            <person name="Shin N.-R."/>
        </authorList>
    </citation>
    <scope>NUCLEOTIDE SEQUENCE</scope>
    <source>
        <strain evidence="1">FA028</strain>
    </source>
</reference>
<organism evidence="1 2">
    <name type="scientific">Alkalimarinus sediminis</name>
    <dbReference type="NCBI Taxonomy" id="1632866"/>
    <lineage>
        <taxon>Bacteria</taxon>
        <taxon>Pseudomonadati</taxon>
        <taxon>Pseudomonadota</taxon>
        <taxon>Gammaproteobacteria</taxon>
        <taxon>Alteromonadales</taxon>
        <taxon>Alteromonadaceae</taxon>
        <taxon>Alkalimarinus</taxon>
    </lineage>
</organism>
<dbReference type="KEGG" id="asem:NNL22_11110"/>
<sequence>MSFSKLFGLATAGLLIWQGVGPSYASGLTAEAVLGDYKSDPLFGEAAAQESITIEVGKLKFVPSIIDVPVETNIRFVFTNSSIEPHLMVMALELDEVLADQPFIDEFLVHGSQEVKVPGGHSHGNSSADDASPMVKLINEHPAVFLKPGDTKEILVKFTDGHAIQIACVLDGHHIQGMSGTIIPSISHKQAQ</sequence>
<dbReference type="Gene3D" id="2.60.40.420">
    <property type="entry name" value="Cupredoxins - blue copper proteins"/>
    <property type="match status" value="1"/>
</dbReference>
<dbReference type="SUPFAM" id="SSF49503">
    <property type="entry name" value="Cupredoxins"/>
    <property type="match status" value="1"/>
</dbReference>
<evidence type="ECO:0008006" key="3">
    <source>
        <dbReference type="Google" id="ProtNLM"/>
    </source>
</evidence>
<dbReference type="InterPro" id="IPR008972">
    <property type="entry name" value="Cupredoxin"/>
</dbReference>
<evidence type="ECO:0000313" key="2">
    <source>
        <dbReference type="Proteomes" id="UP001164472"/>
    </source>
</evidence>
<dbReference type="RefSeq" id="WP_251809729.1">
    <property type="nucleotide sequence ID" value="NZ_CP101527.1"/>
</dbReference>
<keyword evidence="2" id="KW-1185">Reference proteome</keyword>
<protein>
    <recommendedName>
        <fullName evidence="3">Copper-binding protein</fullName>
    </recommendedName>
</protein>
<dbReference type="EMBL" id="CP101527">
    <property type="protein sequence ID" value="UZW73588.1"/>
    <property type="molecule type" value="Genomic_DNA"/>
</dbReference>
<gene>
    <name evidence="1" type="ORF">NNL22_11110</name>
</gene>
<proteinExistence type="predicted"/>
<accession>A0A9E8HFB2</accession>